<reference evidence="1" key="1">
    <citation type="journal article" date="2015" name="Nature">
        <title>Complex archaea that bridge the gap between prokaryotes and eukaryotes.</title>
        <authorList>
            <person name="Spang A."/>
            <person name="Saw J.H."/>
            <person name="Jorgensen S.L."/>
            <person name="Zaremba-Niedzwiedzka K."/>
            <person name="Martijn J."/>
            <person name="Lind A.E."/>
            <person name="van Eijk R."/>
            <person name="Schleper C."/>
            <person name="Guy L."/>
            <person name="Ettema T.J."/>
        </authorList>
    </citation>
    <scope>NUCLEOTIDE SEQUENCE</scope>
</reference>
<comment type="caution">
    <text evidence="1">The sequence shown here is derived from an EMBL/GenBank/DDBJ whole genome shotgun (WGS) entry which is preliminary data.</text>
</comment>
<dbReference type="AlphaFoldDB" id="A0A0F8Y3S7"/>
<gene>
    <name evidence="1" type="ORF">LCGC14_2867400</name>
</gene>
<dbReference type="EMBL" id="LAZR01055571">
    <property type="protein sequence ID" value="KKK76072.1"/>
    <property type="molecule type" value="Genomic_DNA"/>
</dbReference>
<evidence type="ECO:0000313" key="1">
    <source>
        <dbReference type="EMBL" id="KKK76072.1"/>
    </source>
</evidence>
<protein>
    <submittedName>
        <fullName evidence="1">Uncharacterized protein</fullName>
    </submittedName>
</protein>
<accession>A0A0F8Y3S7</accession>
<name>A0A0F8Y3S7_9ZZZZ</name>
<proteinExistence type="predicted"/>
<organism evidence="1">
    <name type="scientific">marine sediment metagenome</name>
    <dbReference type="NCBI Taxonomy" id="412755"/>
    <lineage>
        <taxon>unclassified sequences</taxon>
        <taxon>metagenomes</taxon>
        <taxon>ecological metagenomes</taxon>
    </lineage>
</organism>
<sequence>MKVEEKMSEQTAMCPRHGVAHGVCVDPVKTDLPEDLLATAWAIIANAGWDTQTPEWKGAAERWRDRYFARDRVHVDDTADVTGRER</sequence>